<accession>A0A3N2CV48</accession>
<dbReference type="GO" id="GO:0007234">
    <property type="term" value="P:osmosensory signaling via phosphorelay pathway"/>
    <property type="evidence" value="ECO:0007669"/>
    <property type="project" value="TreeGrafter"/>
</dbReference>
<proteinExistence type="predicted"/>
<dbReference type="SMART" id="SM00388">
    <property type="entry name" value="HisKA"/>
    <property type="match status" value="1"/>
</dbReference>
<keyword evidence="12 16" id="KW-1133">Transmembrane helix</keyword>
<dbReference type="FunFam" id="1.10.287.130:FF:000001">
    <property type="entry name" value="Two-component sensor histidine kinase"/>
    <property type="match status" value="1"/>
</dbReference>
<dbReference type="AlphaFoldDB" id="A0A3N2CV48"/>
<dbReference type="Pfam" id="PF08448">
    <property type="entry name" value="PAS_4"/>
    <property type="match status" value="1"/>
</dbReference>
<evidence type="ECO:0000259" key="18">
    <source>
        <dbReference type="PROSITE" id="PS50112"/>
    </source>
</evidence>
<dbReference type="CDD" id="cd00082">
    <property type="entry name" value="HisKA"/>
    <property type="match status" value="1"/>
</dbReference>
<evidence type="ECO:0000256" key="15">
    <source>
        <dbReference type="ARBA" id="ARBA00039401"/>
    </source>
</evidence>
<organism evidence="20 21">
    <name type="scientific">Nocardioides aurantiacus</name>
    <dbReference type="NCBI Taxonomy" id="86796"/>
    <lineage>
        <taxon>Bacteria</taxon>
        <taxon>Bacillati</taxon>
        <taxon>Actinomycetota</taxon>
        <taxon>Actinomycetes</taxon>
        <taxon>Propionibacteriales</taxon>
        <taxon>Nocardioidaceae</taxon>
        <taxon>Nocardioides</taxon>
    </lineage>
</organism>
<dbReference type="InterPro" id="IPR036890">
    <property type="entry name" value="HATPase_C_sf"/>
</dbReference>
<evidence type="ECO:0000256" key="12">
    <source>
        <dbReference type="ARBA" id="ARBA00022989"/>
    </source>
</evidence>
<dbReference type="OrthoDB" id="3272969at2"/>
<dbReference type="Gene3D" id="1.10.287.130">
    <property type="match status" value="1"/>
</dbReference>
<dbReference type="PROSITE" id="PS50112">
    <property type="entry name" value="PAS"/>
    <property type="match status" value="1"/>
</dbReference>
<comment type="catalytic activity">
    <reaction evidence="1">
        <text>ATP + protein L-histidine = ADP + protein N-phospho-L-histidine.</text>
        <dbReference type="EC" id="2.7.13.3"/>
    </reaction>
</comment>
<dbReference type="GO" id="GO:0000155">
    <property type="term" value="F:phosphorelay sensor kinase activity"/>
    <property type="evidence" value="ECO:0007669"/>
    <property type="project" value="InterPro"/>
</dbReference>
<keyword evidence="13" id="KW-0902">Two-component regulatory system</keyword>
<comment type="caution">
    <text evidence="20">The sequence shown here is derived from an EMBL/GenBank/DDBJ whole genome shotgun (WGS) entry which is preliminary data.</text>
</comment>
<dbReference type="EMBL" id="RKHO01000001">
    <property type="protein sequence ID" value="ROR91336.1"/>
    <property type="molecule type" value="Genomic_DNA"/>
</dbReference>
<dbReference type="InterPro" id="IPR013656">
    <property type="entry name" value="PAS_4"/>
</dbReference>
<dbReference type="InterPro" id="IPR003661">
    <property type="entry name" value="HisK_dim/P_dom"/>
</dbReference>
<dbReference type="InterPro" id="IPR003594">
    <property type="entry name" value="HATPase_dom"/>
</dbReference>
<dbReference type="RefSeq" id="WP_123390797.1">
    <property type="nucleotide sequence ID" value="NZ_RKHO01000001.1"/>
</dbReference>
<evidence type="ECO:0000256" key="13">
    <source>
        <dbReference type="ARBA" id="ARBA00023012"/>
    </source>
</evidence>
<evidence type="ECO:0000259" key="19">
    <source>
        <dbReference type="PROSITE" id="PS50113"/>
    </source>
</evidence>
<protein>
    <recommendedName>
        <fullName evidence="15">Sensor-like histidine kinase SenX3</fullName>
        <ecNumber evidence="5">2.7.13.3</ecNumber>
    </recommendedName>
</protein>
<sequence>MRVHGVPARTVVLTVVLLVLLAAPGVFDLSRAYAGWPAFGLAVAVLLDVPRGRRRWAATALVVLSALPISFSYGAPLLLGAVGALALALPALLVATHLLRGEHTRPGALVEVDSLRFLVVVLSGAALNSVLPTVVGIGDGIPSGLEALVVSFVAATTAQLVVLPQLVLTSDRPPSAGTLELWSQRLVLTVVFLAVFWPRSAVGLAFLVLPAIGWAAVRATQRETHVQTFLVCVGAFALNLLGRGPYADPAPDGLAAAASASLVYAFVLAVCFGTVPLALVVSRLSSMTTYAERSSSAIELMLESATGTLFIAVDETGRTTHWSAGAARTLGWTSAEMLGRSPAELNPQEEVDRHAAYFGVPPTHAAALHAMVDTGERRDWAYRHRDGGTVMVSLTISQITEPSGRVAGYIASGEDATERIETQRTLEAALERERESVLRLQEVDHVKQELVSNVSHELRTPITSISGYSELLSDGSLGELNRQQLDALARIERNTTRLGLLVEDLLLLSRAEAGHLQLERRPTDLRHVAQESYDLVSPTVAQRDLQLDLDVPDAPVTVLGDPDALERVVTNLTGNAIKFTPDGGRVTVTVSRSGRDALLLVSDTGIGISEEEQAQLFTRFFRSSRVVEEAIQGTGLGLSIVDAIVTRHGGTVRVTSAIDRGTRVTVTLPLA</sequence>
<gene>
    <name evidence="20" type="ORF">EDD33_2202</name>
</gene>
<dbReference type="InterPro" id="IPR050351">
    <property type="entry name" value="BphY/WalK/GraS-like"/>
</dbReference>
<evidence type="ECO:0000256" key="5">
    <source>
        <dbReference type="ARBA" id="ARBA00012438"/>
    </source>
</evidence>
<feature type="transmembrane region" description="Helical" evidence="16">
    <location>
        <begin position="61"/>
        <end position="94"/>
    </location>
</feature>
<evidence type="ECO:0000256" key="10">
    <source>
        <dbReference type="ARBA" id="ARBA00022777"/>
    </source>
</evidence>
<dbReference type="SMART" id="SM00091">
    <property type="entry name" value="PAS"/>
    <property type="match status" value="1"/>
</dbReference>
<dbReference type="SUPFAM" id="SSF55785">
    <property type="entry name" value="PYP-like sensor domain (PAS domain)"/>
    <property type="match status" value="1"/>
</dbReference>
<feature type="transmembrane region" description="Helical" evidence="16">
    <location>
        <begin position="262"/>
        <end position="281"/>
    </location>
</feature>
<evidence type="ECO:0000256" key="6">
    <source>
        <dbReference type="ARBA" id="ARBA00022553"/>
    </source>
</evidence>
<dbReference type="CDD" id="cd00130">
    <property type="entry name" value="PAS"/>
    <property type="match status" value="1"/>
</dbReference>
<dbReference type="Pfam" id="PF02518">
    <property type="entry name" value="HATPase_c"/>
    <property type="match status" value="1"/>
</dbReference>
<keyword evidence="14 16" id="KW-0472">Membrane</keyword>
<dbReference type="FunFam" id="3.30.565.10:FF:000006">
    <property type="entry name" value="Sensor histidine kinase WalK"/>
    <property type="match status" value="1"/>
</dbReference>
<dbReference type="Proteomes" id="UP000281738">
    <property type="component" value="Unassembled WGS sequence"/>
</dbReference>
<feature type="transmembrane region" description="Helical" evidence="16">
    <location>
        <begin position="114"/>
        <end position="135"/>
    </location>
</feature>
<comment type="subcellular location">
    <subcellularLocation>
        <location evidence="4">Cell membrane</location>
    </subcellularLocation>
    <subcellularLocation>
        <location evidence="3">Membrane</location>
        <topology evidence="3">Multi-pass membrane protein</topology>
    </subcellularLocation>
</comment>
<dbReference type="PROSITE" id="PS50113">
    <property type="entry name" value="PAC"/>
    <property type="match status" value="1"/>
</dbReference>
<evidence type="ECO:0000256" key="14">
    <source>
        <dbReference type="ARBA" id="ARBA00023136"/>
    </source>
</evidence>
<dbReference type="Gene3D" id="3.30.565.10">
    <property type="entry name" value="Histidine kinase-like ATPase, C-terminal domain"/>
    <property type="match status" value="1"/>
</dbReference>
<dbReference type="GO" id="GO:0005524">
    <property type="term" value="F:ATP binding"/>
    <property type="evidence" value="ECO:0007669"/>
    <property type="project" value="UniProtKB-KW"/>
</dbReference>
<dbReference type="InterPro" id="IPR000700">
    <property type="entry name" value="PAS-assoc_C"/>
</dbReference>
<dbReference type="PRINTS" id="PR00344">
    <property type="entry name" value="BCTRLSENSOR"/>
</dbReference>
<reference evidence="20 21" key="1">
    <citation type="submission" date="2018-11" db="EMBL/GenBank/DDBJ databases">
        <title>Sequencing the genomes of 1000 actinobacteria strains.</title>
        <authorList>
            <person name="Klenk H.-P."/>
        </authorList>
    </citation>
    <scope>NUCLEOTIDE SEQUENCE [LARGE SCALE GENOMIC DNA]</scope>
    <source>
        <strain evidence="20 21">DSM 12652</strain>
    </source>
</reference>
<dbReference type="GO" id="GO:0005509">
    <property type="term" value="F:calcium ion binding"/>
    <property type="evidence" value="ECO:0007669"/>
    <property type="project" value="UniProtKB-ARBA"/>
</dbReference>
<evidence type="ECO:0000256" key="4">
    <source>
        <dbReference type="ARBA" id="ARBA00004236"/>
    </source>
</evidence>
<evidence type="ECO:0000256" key="2">
    <source>
        <dbReference type="ARBA" id="ARBA00001968"/>
    </source>
</evidence>
<dbReference type="InterPro" id="IPR004358">
    <property type="entry name" value="Sig_transdc_His_kin-like_C"/>
</dbReference>
<keyword evidence="21" id="KW-1185">Reference proteome</keyword>
<evidence type="ECO:0000256" key="1">
    <source>
        <dbReference type="ARBA" id="ARBA00000085"/>
    </source>
</evidence>
<keyword evidence="6" id="KW-0597">Phosphoprotein</keyword>
<dbReference type="GO" id="GO:0005886">
    <property type="term" value="C:plasma membrane"/>
    <property type="evidence" value="ECO:0007669"/>
    <property type="project" value="UniProtKB-SubCell"/>
</dbReference>
<evidence type="ECO:0000259" key="17">
    <source>
        <dbReference type="PROSITE" id="PS50109"/>
    </source>
</evidence>
<evidence type="ECO:0000256" key="11">
    <source>
        <dbReference type="ARBA" id="ARBA00022840"/>
    </source>
</evidence>
<dbReference type="InterPro" id="IPR000014">
    <property type="entry name" value="PAS"/>
</dbReference>
<dbReference type="PANTHER" id="PTHR42878:SF7">
    <property type="entry name" value="SENSOR HISTIDINE KINASE GLRK"/>
    <property type="match status" value="1"/>
</dbReference>
<dbReference type="InterPro" id="IPR036097">
    <property type="entry name" value="HisK_dim/P_sf"/>
</dbReference>
<dbReference type="Gene3D" id="3.30.450.20">
    <property type="entry name" value="PAS domain"/>
    <property type="match status" value="1"/>
</dbReference>
<feature type="domain" description="PAS" evidence="18">
    <location>
        <begin position="294"/>
        <end position="341"/>
    </location>
</feature>
<feature type="domain" description="PAC" evidence="19">
    <location>
        <begin position="376"/>
        <end position="428"/>
    </location>
</feature>
<dbReference type="SUPFAM" id="SSF47384">
    <property type="entry name" value="Homodimeric domain of signal transducing histidine kinase"/>
    <property type="match status" value="1"/>
</dbReference>
<feature type="transmembrane region" description="Helical" evidence="16">
    <location>
        <begin position="224"/>
        <end position="242"/>
    </location>
</feature>
<dbReference type="NCBIfam" id="TIGR00229">
    <property type="entry name" value="sensory_box"/>
    <property type="match status" value="1"/>
</dbReference>
<feature type="domain" description="Histidine kinase" evidence="17">
    <location>
        <begin position="453"/>
        <end position="671"/>
    </location>
</feature>
<evidence type="ECO:0000256" key="9">
    <source>
        <dbReference type="ARBA" id="ARBA00022741"/>
    </source>
</evidence>
<name>A0A3N2CV48_9ACTN</name>
<keyword evidence="9" id="KW-0547">Nucleotide-binding</keyword>
<dbReference type="CDD" id="cd00075">
    <property type="entry name" value="HATPase"/>
    <property type="match status" value="1"/>
</dbReference>
<dbReference type="GO" id="GO:0030295">
    <property type="term" value="F:protein kinase activator activity"/>
    <property type="evidence" value="ECO:0007669"/>
    <property type="project" value="TreeGrafter"/>
</dbReference>
<dbReference type="InterPro" id="IPR005467">
    <property type="entry name" value="His_kinase_dom"/>
</dbReference>
<feature type="transmembrane region" description="Helical" evidence="16">
    <location>
        <begin position="32"/>
        <end position="49"/>
    </location>
</feature>
<dbReference type="SUPFAM" id="SSF55874">
    <property type="entry name" value="ATPase domain of HSP90 chaperone/DNA topoisomerase II/histidine kinase"/>
    <property type="match status" value="1"/>
</dbReference>
<dbReference type="InterPro" id="IPR035965">
    <property type="entry name" value="PAS-like_dom_sf"/>
</dbReference>
<evidence type="ECO:0000313" key="20">
    <source>
        <dbReference type="EMBL" id="ROR91336.1"/>
    </source>
</evidence>
<evidence type="ECO:0000256" key="16">
    <source>
        <dbReference type="SAM" id="Phobius"/>
    </source>
</evidence>
<dbReference type="SMART" id="SM00387">
    <property type="entry name" value="HATPase_c"/>
    <property type="match status" value="1"/>
</dbReference>
<evidence type="ECO:0000256" key="8">
    <source>
        <dbReference type="ARBA" id="ARBA00022692"/>
    </source>
</evidence>
<feature type="transmembrane region" description="Helical" evidence="16">
    <location>
        <begin position="187"/>
        <end position="212"/>
    </location>
</feature>
<evidence type="ECO:0000313" key="21">
    <source>
        <dbReference type="Proteomes" id="UP000281738"/>
    </source>
</evidence>
<dbReference type="Pfam" id="PF00512">
    <property type="entry name" value="HisKA"/>
    <property type="match status" value="1"/>
</dbReference>
<dbReference type="GO" id="GO:0000156">
    <property type="term" value="F:phosphorelay response regulator activity"/>
    <property type="evidence" value="ECO:0007669"/>
    <property type="project" value="TreeGrafter"/>
</dbReference>
<evidence type="ECO:0000256" key="7">
    <source>
        <dbReference type="ARBA" id="ARBA00022679"/>
    </source>
</evidence>
<dbReference type="PROSITE" id="PS50109">
    <property type="entry name" value="HIS_KIN"/>
    <property type="match status" value="1"/>
</dbReference>
<dbReference type="EC" id="2.7.13.3" evidence="5"/>
<keyword evidence="7" id="KW-0808">Transferase</keyword>
<keyword evidence="8 16" id="KW-0812">Transmembrane</keyword>
<dbReference type="PANTHER" id="PTHR42878">
    <property type="entry name" value="TWO-COMPONENT HISTIDINE KINASE"/>
    <property type="match status" value="1"/>
</dbReference>
<evidence type="ECO:0000256" key="3">
    <source>
        <dbReference type="ARBA" id="ARBA00004141"/>
    </source>
</evidence>
<keyword evidence="11" id="KW-0067">ATP-binding</keyword>
<keyword evidence="10" id="KW-0418">Kinase</keyword>
<comment type="cofactor">
    <cofactor evidence="2">
        <name>a divalent metal cation</name>
        <dbReference type="ChEBI" id="CHEBI:60240"/>
    </cofactor>
</comment>